<comment type="caution">
    <text evidence="3">The sequence shown here is derived from an EMBL/GenBank/DDBJ whole genome shotgun (WGS) entry which is preliminary data.</text>
</comment>
<protein>
    <submittedName>
        <fullName evidence="3">Uncharacterized protein</fullName>
    </submittedName>
</protein>
<dbReference type="Proteomes" id="UP000435112">
    <property type="component" value="Unassembled WGS sequence"/>
</dbReference>
<dbReference type="Proteomes" id="UP000429607">
    <property type="component" value="Unassembled WGS sequence"/>
</dbReference>
<feature type="compositionally biased region" description="Polar residues" evidence="1">
    <location>
        <begin position="75"/>
        <end position="85"/>
    </location>
</feature>
<evidence type="ECO:0000256" key="1">
    <source>
        <dbReference type="SAM" id="MobiDB-lite"/>
    </source>
</evidence>
<evidence type="ECO:0000313" key="4">
    <source>
        <dbReference type="Proteomes" id="UP000429607"/>
    </source>
</evidence>
<evidence type="ECO:0000313" key="3">
    <source>
        <dbReference type="EMBL" id="KAE9050063.1"/>
    </source>
</evidence>
<evidence type="ECO:0000313" key="5">
    <source>
        <dbReference type="Proteomes" id="UP000435112"/>
    </source>
</evidence>
<accession>A0A6A3NZF9</accession>
<gene>
    <name evidence="3" type="ORF">PR001_g2735</name>
    <name evidence="2" type="ORF">PR002_g2305</name>
</gene>
<feature type="compositionally biased region" description="Low complexity" evidence="1">
    <location>
        <begin position="86"/>
        <end position="107"/>
    </location>
</feature>
<reference evidence="4 5" key="1">
    <citation type="submission" date="2018-09" db="EMBL/GenBank/DDBJ databases">
        <title>Genomic investigation of the strawberry pathogen Phytophthora fragariae indicates pathogenicity is determined by transcriptional variation in three key races.</title>
        <authorList>
            <person name="Adams T.M."/>
            <person name="Armitage A.D."/>
            <person name="Sobczyk M.K."/>
            <person name="Bates H.J."/>
            <person name="Dunwell J.M."/>
            <person name="Nellist C.F."/>
            <person name="Harrison R.J."/>
        </authorList>
    </citation>
    <scope>NUCLEOTIDE SEQUENCE [LARGE SCALE GENOMIC DNA]</scope>
    <source>
        <strain evidence="3 4">SCRP249</strain>
        <strain evidence="2 5">SCRP324</strain>
    </source>
</reference>
<dbReference type="EMBL" id="QXFU01000077">
    <property type="protein sequence ID" value="KAE9045294.1"/>
    <property type="molecule type" value="Genomic_DNA"/>
</dbReference>
<name>A0A6A3NZF9_9STRA</name>
<feature type="region of interest" description="Disordered" evidence="1">
    <location>
        <begin position="46"/>
        <end position="107"/>
    </location>
</feature>
<evidence type="ECO:0000313" key="2">
    <source>
        <dbReference type="EMBL" id="KAE9045294.1"/>
    </source>
</evidence>
<sequence>MNKEGLNNSTHIEDVLVNMGKKKPNMSNVFVNIMSRRHALVLRASKYCRTPKRRRDDLVSPSTDPTTSAPSDTALSGTGPPTTLLPSAGLSTTAPPSASPTTSPTSAAWYDASQCVPTHDAGNLFSAMHGVWTR</sequence>
<proteinExistence type="predicted"/>
<dbReference type="AlphaFoldDB" id="A0A6A3NZF9"/>
<feature type="compositionally biased region" description="Low complexity" evidence="1">
    <location>
        <begin position="60"/>
        <end position="74"/>
    </location>
</feature>
<dbReference type="EMBL" id="QXFV01000096">
    <property type="protein sequence ID" value="KAE9050063.1"/>
    <property type="molecule type" value="Genomic_DNA"/>
</dbReference>
<organism evidence="3 4">
    <name type="scientific">Phytophthora rubi</name>
    <dbReference type="NCBI Taxonomy" id="129364"/>
    <lineage>
        <taxon>Eukaryota</taxon>
        <taxon>Sar</taxon>
        <taxon>Stramenopiles</taxon>
        <taxon>Oomycota</taxon>
        <taxon>Peronosporomycetes</taxon>
        <taxon>Peronosporales</taxon>
        <taxon>Peronosporaceae</taxon>
        <taxon>Phytophthora</taxon>
    </lineage>
</organism>